<dbReference type="PANTHER" id="PTHR35446:SF3">
    <property type="entry name" value="CMD DOMAIN-CONTAINING PROTEIN"/>
    <property type="match status" value="1"/>
</dbReference>
<dbReference type="InterPro" id="IPR004675">
    <property type="entry name" value="AhpD_core"/>
</dbReference>
<dbReference type="SUPFAM" id="SSF69118">
    <property type="entry name" value="AhpD-like"/>
    <property type="match status" value="1"/>
</dbReference>
<accession>A0A1M5L0Y1</accession>
<evidence type="ECO:0000313" key="2">
    <source>
        <dbReference type="EMBL" id="SHG58708.1"/>
    </source>
</evidence>
<reference evidence="3" key="1">
    <citation type="submission" date="2016-11" db="EMBL/GenBank/DDBJ databases">
        <authorList>
            <person name="Varghese N."/>
            <person name="Submissions S."/>
        </authorList>
    </citation>
    <scope>NUCLEOTIDE SEQUENCE [LARGE SCALE GENOMIC DNA]</scope>
    <source>
        <strain evidence="3">DSM 27619</strain>
    </source>
</reference>
<sequence>MARIKTVDPAEATGKAKELLDVVKSKMGMVPNMMRTMANSPAVLNGYLGFSSALGASSLGGKLGELIALTVANENGCNYCNSAHSFVAGKMGIKDEDVVGARNANSTDPKINAALIFSKEILDNRGAVSQVALANVRAAGYEDQQIVEILAQVSLSIFTNYVNILADTDIDFPKLAPIEKN</sequence>
<dbReference type="AlphaFoldDB" id="A0A1M5L0Y1"/>
<keyword evidence="2" id="KW-0560">Oxidoreductase</keyword>
<dbReference type="NCBIfam" id="TIGR00778">
    <property type="entry name" value="ahpD_dom"/>
    <property type="match status" value="1"/>
</dbReference>
<dbReference type="Gene3D" id="1.20.1290.10">
    <property type="entry name" value="AhpD-like"/>
    <property type="match status" value="1"/>
</dbReference>
<dbReference type="PANTHER" id="PTHR35446">
    <property type="entry name" value="SI:CH211-175M2.5"/>
    <property type="match status" value="1"/>
</dbReference>
<protein>
    <submittedName>
        <fullName evidence="2">Uncharacterized peroxidase-related enzyme</fullName>
    </submittedName>
</protein>
<name>A0A1M5L0Y1_9FLAO</name>
<dbReference type="EMBL" id="FQUT01000018">
    <property type="protein sequence ID" value="SHG58708.1"/>
    <property type="molecule type" value="Genomic_DNA"/>
</dbReference>
<evidence type="ECO:0000313" key="3">
    <source>
        <dbReference type="Proteomes" id="UP000184518"/>
    </source>
</evidence>
<dbReference type="GO" id="GO:0051920">
    <property type="term" value="F:peroxiredoxin activity"/>
    <property type="evidence" value="ECO:0007669"/>
    <property type="project" value="InterPro"/>
</dbReference>
<organism evidence="2 3">
    <name type="scientific">Chryseobacterium arachidis</name>
    <dbReference type="NCBI Taxonomy" id="1416778"/>
    <lineage>
        <taxon>Bacteria</taxon>
        <taxon>Pseudomonadati</taxon>
        <taxon>Bacteroidota</taxon>
        <taxon>Flavobacteriia</taxon>
        <taxon>Flavobacteriales</taxon>
        <taxon>Weeksellaceae</taxon>
        <taxon>Chryseobacterium group</taxon>
        <taxon>Chryseobacterium</taxon>
    </lineage>
</organism>
<dbReference type="Proteomes" id="UP000184518">
    <property type="component" value="Unassembled WGS sequence"/>
</dbReference>
<dbReference type="RefSeq" id="WP_072963417.1">
    <property type="nucleotide sequence ID" value="NZ_FQUT01000018.1"/>
</dbReference>
<dbReference type="Pfam" id="PF02627">
    <property type="entry name" value="CMD"/>
    <property type="match status" value="1"/>
</dbReference>
<feature type="domain" description="Carboxymuconolactone decarboxylase-like" evidence="1">
    <location>
        <begin position="41"/>
        <end position="106"/>
    </location>
</feature>
<keyword evidence="3" id="KW-1185">Reference proteome</keyword>
<dbReference type="InterPro" id="IPR003779">
    <property type="entry name" value="CMD-like"/>
</dbReference>
<evidence type="ECO:0000259" key="1">
    <source>
        <dbReference type="Pfam" id="PF02627"/>
    </source>
</evidence>
<dbReference type="InterPro" id="IPR029032">
    <property type="entry name" value="AhpD-like"/>
</dbReference>
<dbReference type="OrthoDB" id="9808310at2"/>
<proteinExistence type="predicted"/>
<gene>
    <name evidence="2" type="ORF">SAMN05443633_11822</name>
</gene>
<dbReference type="STRING" id="1416778.SAMN05443633_11822"/>
<keyword evidence="2" id="KW-0575">Peroxidase</keyword>